<organism evidence="2 3">
    <name type="scientific">Kitasatospora paracochleata</name>
    <dbReference type="NCBI Taxonomy" id="58354"/>
    <lineage>
        <taxon>Bacteria</taxon>
        <taxon>Bacillati</taxon>
        <taxon>Actinomycetota</taxon>
        <taxon>Actinomycetes</taxon>
        <taxon>Kitasatosporales</taxon>
        <taxon>Streptomycetaceae</taxon>
        <taxon>Kitasatospora</taxon>
    </lineage>
</organism>
<evidence type="ECO:0000259" key="1">
    <source>
        <dbReference type="Pfam" id="PF00899"/>
    </source>
</evidence>
<dbReference type="SUPFAM" id="SSF69572">
    <property type="entry name" value="Activating enzymes of the ubiquitin-like proteins"/>
    <property type="match status" value="1"/>
</dbReference>
<evidence type="ECO:0000313" key="3">
    <source>
        <dbReference type="Proteomes" id="UP001206483"/>
    </source>
</evidence>
<gene>
    <name evidence="2" type="ORF">FHR36_001393</name>
</gene>
<comment type="caution">
    <text evidence="2">The sequence shown here is derived from an EMBL/GenBank/DDBJ whole genome shotgun (WGS) entry which is preliminary data.</text>
</comment>
<dbReference type="EMBL" id="JAMZDX010000002">
    <property type="protein sequence ID" value="MCP2308269.1"/>
    <property type="molecule type" value="Genomic_DNA"/>
</dbReference>
<dbReference type="Gene3D" id="3.40.50.720">
    <property type="entry name" value="NAD(P)-binding Rossmann-like Domain"/>
    <property type="match status" value="1"/>
</dbReference>
<dbReference type="InterPro" id="IPR035985">
    <property type="entry name" value="Ubiquitin-activating_enz"/>
</dbReference>
<dbReference type="Pfam" id="PF00899">
    <property type="entry name" value="ThiF"/>
    <property type="match status" value="1"/>
</dbReference>
<keyword evidence="3" id="KW-1185">Reference proteome</keyword>
<name>A0ABT1IT67_9ACTN</name>
<dbReference type="InterPro" id="IPR000594">
    <property type="entry name" value="ThiF_NAD_FAD-bd"/>
</dbReference>
<evidence type="ECO:0000313" key="2">
    <source>
        <dbReference type="EMBL" id="MCP2308269.1"/>
    </source>
</evidence>
<dbReference type="Proteomes" id="UP001206483">
    <property type="component" value="Unassembled WGS sequence"/>
</dbReference>
<dbReference type="InterPro" id="IPR045886">
    <property type="entry name" value="ThiF/MoeB/HesA"/>
</dbReference>
<protein>
    <recommendedName>
        <fullName evidence="1">THIF-type NAD/FAD binding fold domain-containing protein</fullName>
    </recommendedName>
</protein>
<reference evidence="2 3" key="1">
    <citation type="submission" date="2022-06" db="EMBL/GenBank/DDBJ databases">
        <title>Sequencing the genomes of 1000 actinobacteria strains.</title>
        <authorList>
            <person name="Klenk H.-P."/>
        </authorList>
    </citation>
    <scope>NUCLEOTIDE SEQUENCE [LARGE SCALE GENOMIC DNA]</scope>
    <source>
        <strain evidence="2 3">DSM 41656</strain>
    </source>
</reference>
<proteinExistence type="predicted"/>
<dbReference type="RefSeq" id="WP_253794847.1">
    <property type="nucleotide sequence ID" value="NZ_BAAAUB010000048.1"/>
</dbReference>
<sequence length="301" mass="33062">MKTPARTDPTAGSAELFYAELTTRNTGVVSAEDQAVLGRATVLVAGCGSIGGSAIEPLARLGIQHFVLADPGTYELNNLNRQNATYADIDRNKAEVAAERIRAINPHAKVTVFPEGVTAENVKELVTGVQAVVDGVDVTTDSGWRAKLLLHEHVAAERLPLVTGWDMAGAQYVHCYDYRRPRRPLDGAVTPADLDRLGSWELLRRLLPVRFVPVEMVRIARANLRNPDFSFPQLVHAALMFGAISAHAVAQLLCGHPVREHIYVDVHERVRPTSARWAARAAWPREVVTLLRELRTLAPRA</sequence>
<accession>A0ABT1IT67</accession>
<dbReference type="PANTHER" id="PTHR43267">
    <property type="entry name" value="TRNA THREONYLCARBAMOYLADENOSINE DEHYDRATASE"/>
    <property type="match status" value="1"/>
</dbReference>
<dbReference type="PANTHER" id="PTHR43267:SF1">
    <property type="entry name" value="TRNA THREONYLCARBAMOYLADENOSINE DEHYDRATASE"/>
    <property type="match status" value="1"/>
</dbReference>
<feature type="domain" description="THIF-type NAD/FAD binding fold" evidence="1">
    <location>
        <begin position="25"/>
        <end position="164"/>
    </location>
</feature>